<name>A0A7C8NCW3_ORBOL</name>
<comment type="caution">
    <text evidence="1">The sequence shown here is derived from an EMBL/GenBank/DDBJ whole genome shotgun (WGS) entry which is preliminary data.</text>
</comment>
<evidence type="ECO:0000313" key="1">
    <source>
        <dbReference type="EMBL" id="KAF3097752.1"/>
    </source>
</evidence>
<evidence type="ECO:0000313" key="2">
    <source>
        <dbReference type="Proteomes" id="UP000475325"/>
    </source>
</evidence>
<gene>
    <name evidence="1" type="ORF">TWF102_012014</name>
</gene>
<protein>
    <submittedName>
        <fullName evidence="1">Uncharacterized protein</fullName>
    </submittedName>
</protein>
<accession>A0A7C8NCW3</accession>
<dbReference type="AlphaFoldDB" id="A0A7C8NCW3"/>
<dbReference type="EMBL" id="WIQW01000033">
    <property type="protein sequence ID" value="KAF3097752.1"/>
    <property type="molecule type" value="Genomic_DNA"/>
</dbReference>
<sequence length="126" mass="13618">MQPQDDQKGLQNFKVLPRLTRLGQYTVFGAPVSFALPTSFGAALQLAGRRTPVDGMVWASLCESENFILPQCPFPVLDVRQPPIARGKGRSSESSVFPAGAAWPGGLDLISLSDEVVFIFHGLDCL</sequence>
<organism evidence="1 2">
    <name type="scientific">Orbilia oligospora</name>
    <name type="common">Nematode-trapping fungus</name>
    <name type="synonym">Arthrobotrys oligospora</name>
    <dbReference type="NCBI Taxonomy" id="2813651"/>
    <lineage>
        <taxon>Eukaryota</taxon>
        <taxon>Fungi</taxon>
        <taxon>Dikarya</taxon>
        <taxon>Ascomycota</taxon>
        <taxon>Pezizomycotina</taxon>
        <taxon>Orbiliomycetes</taxon>
        <taxon>Orbiliales</taxon>
        <taxon>Orbiliaceae</taxon>
        <taxon>Orbilia</taxon>
    </lineage>
</organism>
<proteinExistence type="predicted"/>
<reference evidence="1 2" key="1">
    <citation type="submission" date="2019-06" db="EMBL/GenBank/DDBJ databases">
        <authorList>
            <person name="Palmer J.M."/>
        </authorList>
    </citation>
    <scope>NUCLEOTIDE SEQUENCE [LARGE SCALE GENOMIC DNA]</scope>
    <source>
        <strain evidence="1 2">TWF102</strain>
    </source>
</reference>
<dbReference type="Proteomes" id="UP000475325">
    <property type="component" value="Unassembled WGS sequence"/>
</dbReference>